<sequence length="107" mass="12198">MKGCGTIRTLEKRNKKASYFGLALCLFAVILLLPSYIDEMKLEKAVEQDLNERLGTENYEIGFIEKLNEGNKVLVSYRLGAKDTTYLNGYLWKDGELRIDSSRAVEN</sequence>
<comment type="caution">
    <text evidence="2">The sequence shown here is derived from an EMBL/GenBank/DDBJ whole genome shotgun (WGS) entry which is preliminary data.</text>
</comment>
<evidence type="ECO:0000256" key="1">
    <source>
        <dbReference type="SAM" id="Phobius"/>
    </source>
</evidence>
<organism evidence="2 3">
    <name type="scientific">Bacillus salacetis</name>
    <dbReference type="NCBI Taxonomy" id="2315464"/>
    <lineage>
        <taxon>Bacteria</taxon>
        <taxon>Bacillati</taxon>
        <taxon>Bacillota</taxon>
        <taxon>Bacilli</taxon>
        <taxon>Bacillales</taxon>
        <taxon>Bacillaceae</taxon>
        <taxon>Bacillus</taxon>
    </lineage>
</organism>
<dbReference type="Proteomes" id="UP000265801">
    <property type="component" value="Unassembled WGS sequence"/>
</dbReference>
<gene>
    <name evidence="2" type="ORF">D3H55_14000</name>
</gene>
<keyword evidence="1" id="KW-1133">Transmembrane helix</keyword>
<keyword evidence="1" id="KW-0812">Transmembrane</keyword>
<reference evidence="2 3" key="1">
    <citation type="submission" date="2018-09" db="EMBL/GenBank/DDBJ databases">
        <title>Bacillus saliacetes sp. nov., isolated from Thai shrimp paste (Ka-pi).</title>
        <authorList>
            <person name="Daroonpunt R."/>
            <person name="Tanasupawat S."/>
            <person name="Yiamsombut S."/>
        </authorList>
    </citation>
    <scope>NUCLEOTIDE SEQUENCE [LARGE SCALE GENOMIC DNA]</scope>
    <source>
        <strain evidence="2 3">SKP7-4</strain>
    </source>
</reference>
<evidence type="ECO:0008006" key="4">
    <source>
        <dbReference type="Google" id="ProtNLM"/>
    </source>
</evidence>
<evidence type="ECO:0000313" key="2">
    <source>
        <dbReference type="EMBL" id="RIW31991.1"/>
    </source>
</evidence>
<proteinExistence type="predicted"/>
<keyword evidence="1" id="KW-0472">Membrane</keyword>
<dbReference type="AlphaFoldDB" id="A0A3A1QWJ2"/>
<feature type="transmembrane region" description="Helical" evidence="1">
    <location>
        <begin position="17"/>
        <end position="37"/>
    </location>
</feature>
<keyword evidence="3" id="KW-1185">Reference proteome</keyword>
<evidence type="ECO:0000313" key="3">
    <source>
        <dbReference type="Proteomes" id="UP000265801"/>
    </source>
</evidence>
<name>A0A3A1QWJ2_9BACI</name>
<accession>A0A3A1QWJ2</accession>
<protein>
    <recommendedName>
        <fullName evidence="4">DUF1310 family protein</fullName>
    </recommendedName>
</protein>
<dbReference type="EMBL" id="QXIR01000019">
    <property type="protein sequence ID" value="RIW31991.1"/>
    <property type="molecule type" value="Genomic_DNA"/>
</dbReference>